<keyword evidence="6" id="KW-1185">Reference proteome</keyword>
<dbReference type="AlphaFoldDB" id="A0A1H2PVW7"/>
<dbReference type="PANTHER" id="PTHR40065:SF3">
    <property type="entry name" value="RNA-BINDING PROTEIN YHBY"/>
    <property type="match status" value="1"/>
</dbReference>
<evidence type="ECO:0000259" key="4">
    <source>
        <dbReference type="PROSITE" id="PS51295"/>
    </source>
</evidence>
<feature type="compositionally biased region" description="Basic residues" evidence="3">
    <location>
        <begin position="204"/>
        <end position="221"/>
    </location>
</feature>
<dbReference type="Proteomes" id="UP000243719">
    <property type="component" value="Unassembled WGS sequence"/>
</dbReference>
<accession>A0A1H2PVW7</accession>
<reference evidence="6" key="1">
    <citation type="submission" date="2016-09" db="EMBL/GenBank/DDBJ databases">
        <authorList>
            <person name="Varghese N."/>
            <person name="Submissions S."/>
        </authorList>
    </citation>
    <scope>NUCLEOTIDE SEQUENCE [LARGE SCALE GENOMIC DNA]</scope>
    <source>
        <strain evidence="6">JS23</strain>
    </source>
</reference>
<dbReference type="InterPro" id="IPR035920">
    <property type="entry name" value="YhbY-like_sf"/>
</dbReference>
<dbReference type="InterPro" id="IPR051925">
    <property type="entry name" value="RNA-binding_domain"/>
</dbReference>
<evidence type="ECO:0000256" key="3">
    <source>
        <dbReference type="SAM" id="MobiDB-lite"/>
    </source>
</evidence>
<feature type="domain" description="CRM" evidence="4">
    <location>
        <begin position="13"/>
        <end position="109"/>
    </location>
</feature>
<dbReference type="SMART" id="SM01103">
    <property type="entry name" value="CRS1_YhbY"/>
    <property type="match status" value="1"/>
</dbReference>
<gene>
    <name evidence="5" type="ORF">SAMN05216551_114123</name>
</gene>
<feature type="region of interest" description="Disordered" evidence="3">
    <location>
        <begin position="105"/>
        <end position="221"/>
    </location>
</feature>
<dbReference type="SUPFAM" id="SSF75471">
    <property type="entry name" value="YhbY-like"/>
    <property type="match status" value="1"/>
</dbReference>
<evidence type="ECO:0000313" key="6">
    <source>
        <dbReference type="Proteomes" id="UP000243719"/>
    </source>
</evidence>
<name>A0A1H2PVW7_9BURK</name>
<dbReference type="PROSITE" id="PS51295">
    <property type="entry name" value="CRM"/>
    <property type="match status" value="1"/>
</dbReference>
<dbReference type="GO" id="GO:0003723">
    <property type="term" value="F:RNA binding"/>
    <property type="evidence" value="ECO:0007669"/>
    <property type="project" value="UniProtKB-UniRule"/>
</dbReference>
<protein>
    <submittedName>
        <fullName evidence="5">Putative RNA-binding protein, YhbY family</fullName>
    </submittedName>
</protein>
<sequence>MRALRAPDSMSAPQLSPAQRADLRAEAHLLKPVIIVGADGLTEPVIAETDRALNSHGLIKIRVFGDDRDHRLDVYRTLCDRLGAAPVQHIGKLLVIWRAKPAKPAATAPAAAPRAAKTRGASTRMPERSEAAPRGARSQLAGATRPGTSKSAPRAGAGIGPKTVKGGPRVVHVVKPTSNPMRRPKATPTVVLGNERVTAGGLVKRAKPRTGSVKRQRQTDK</sequence>
<evidence type="ECO:0000256" key="1">
    <source>
        <dbReference type="ARBA" id="ARBA00022884"/>
    </source>
</evidence>
<dbReference type="PANTHER" id="PTHR40065">
    <property type="entry name" value="RNA-BINDING PROTEIN YHBY"/>
    <property type="match status" value="1"/>
</dbReference>
<dbReference type="Gene3D" id="3.30.110.60">
    <property type="entry name" value="YhbY-like"/>
    <property type="match status" value="1"/>
</dbReference>
<evidence type="ECO:0000256" key="2">
    <source>
        <dbReference type="PROSITE-ProRule" id="PRU00626"/>
    </source>
</evidence>
<evidence type="ECO:0000313" key="5">
    <source>
        <dbReference type="EMBL" id="SDV51024.1"/>
    </source>
</evidence>
<dbReference type="EMBL" id="FNLO01000014">
    <property type="protein sequence ID" value="SDV51024.1"/>
    <property type="molecule type" value="Genomic_DNA"/>
</dbReference>
<proteinExistence type="predicted"/>
<feature type="compositionally biased region" description="Low complexity" evidence="3">
    <location>
        <begin position="105"/>
        <end position="119"/>
    </location>
</feature>
<dbReference type="Pfam" id="PF01985">
    <property type="entry name" value="CRS1_YhbY"/>
    <property type="match status" value="1"/>
</dbReference>
<organism evidence="5 6">
    <name type="scientific">Chitinasiproducens palmae</name>
    <dbReference type="NCBI Taxonomy" id="1770053"/>
    <lineage>
        <taxon>Bacteria</taxon>
        <taxon>Pseudomonadati</taxon>
        <taxon>Pseudomonadota</taxon>
        <taxon>Betaproteobacteria</taxon>
        <taxon>Burkholderiales</taxon>
        <taxon>Burkholderiaceae</taxon>
        <taxon>Chitinasiproducens</taxon>
    </lineage>
</organism>
<dbReference type="STRING" id="1770053.SAMN05216551_114123"/>
<dbReference type="InterPro" id="IPR001890">
    <property type="entry name" value="RNA-binding_CRM"/>
</dbReference>
<keyword evidence="1 2" id="KW-0694">RNA-binding</keyword>